<evidence type="ECO:0000313" key="10">
    <source>
        <dbReference type="EMBL" id="TQD61804.1"/>
    </source>
</evidence>
<evidence type="ECO:0000259" key="9">
    <source>
        <dbReference type="PROSITE" id="PS50850"/>
    </source>
</evidence>
<feature type="transmembrane region" description="Helical" evidence="8">
    <location>
        <begin position="127"/>
        <end position="150"/>
    </location>
</feature>
<keyword evidence="3 8" id="KW-0812">Transmembrane</keyword>
<evidence type="ECO:0000256" key="4">
    <source>
        <dbReference type="ARBA" id="ARBA00022989"/>
    </source>
</evidence>
<feature type="transmembrane region" description="Helical" evidence="8">
    <location>
        <begin position="458"/>
        <end position="476"/>
    </location>
</feature>
<feature type="transmembrane region" description="Helical" evidence="8">
    <location>
        <begin position="201"/>
        <end position="223"/>
    </location>
</feature>
<dbReference type="InterPro" id="IPR036259">
    <property type="entry name" value="MFS_trans_sf"/>
</dbReference>
<protein>
    <submittedName>
        <fullName evidence="10">Sugar porter family MFS transporter</fullName>
    </submittedName>
</protein>
<organism evidence="10 11">
    <name type="scientific">Actinomyces oris</name>
    <dbReference type="NCBI Taxonomy" id="544580"/>
    <lineage>
        <taxon>Bacteria</taxon>
        <taxon>Bacillati</taxon>
        <taxon>Actinomycetota</taxon>
        <taxon>Actinomycetes</taxon>
        <taxon>Actinomycetales</taxon>
        <taxon>Actinomycetaceae</taxon>
        <taxon>Actinomyces</taxon>
    </lineage>
</organism>
<feature type="compositionally biased region" description="Polar residues" evidence="7">
    <location>
        <begin position="1"/>
        <end position="20"/>
    </location>
</feature>
<dbReference type="PROSITE" id="PS50850">
    <property type="entry name" value="MFS"/>
    <property type="match status" value="1"/>
</dbReference>
<gene>
    <name evidence="10" type="ORF">FK267_05225</name>
</gene>
<dbReference type="PRINTS" id="PR00171">
    <property type="entry name" value="SUGRTRNSPORT"/>
</dbReference>
<keyword evidence="5 8" id="KW-0472">Membrane</keyword>
<dbReference type="InterPro" id="IPR020846">
    <property type="entry name" value="MFS_dom"/>
</dbReference>
<evidence type="ECO:0000313" key="11">
    <source>
        <dbReference type="Proteomes" id="UP000317942"/>
    </source>
</evidence>
<dbReference type="GO" id="GO:0005886">
    <property type="term" value="C:plasma membrane"/>
    <property type="evidence" value="ECO:0007669"/>
    <property type="project" value="UniProtKB-SubCell"/>
</dbReference>
<evidence type="ECO:0000256" key="5">
    <source>
        <dbReference type="ARBA" id="ARBA00023136"/>
    </source>
</evidence>
<dbReference type="RefSeq" id="WP_141406534.1">
    <property type="nucleotide sequence ID" value="NZ_CP066060.1"/>
</dbReference>
<feature type="transmembrane region" description="Helical" evidence="8">
    <location>
        <begin position="326"/>
        <end position="344"/>
    </location>
</feature>
<dbReference type="PANTHER" id="PTHR48022:SF2">
    <property type="entry name" value="PLASTIDIC GLUCOSE TRANSPORTER 4"/>
    <property type="match status" value="1"/>
</dbReference>
<evidence type="ECO:0000256" key="6">
    <source>
        <dbReference type="RuleBase" id="RU003346"/>
    </source>
</evidence>
<dbReference type="InterPro" id="IPR005829">
    <property type="entry name" value="Sugar_transporter_CS"/>
</dbReference>
<sequence>MTTTASPGRKVSSSGKQPSPQARAAARRYATVLALIATLGPFFYGFEGMVLNGAIKAVGSEFHLGELAKGVAGSAGIIGGLIGAVLAGRISDKIGRRTTLMWVGPFLAFEAVCGVFSPMLGSYGYPFLLLCRVVGGIGFGAATTVAPGYVAEIAPADIRGRLIGFRQLSIILGLFFAGLINVAVTSAAGGAGKELALGLQAWQWMFACLIIPAVFYIVFTTFIPESPRYLVSVGRREEAEKILVKVTADPDPAARVKAIAATMGADGTAKMSVGQIWASQWRGLVLVGMAIAAFQQLTGINGVFFYSNTLFGAVGFTEAMALQQTLIITAFKIVGVVSGILLVDKVGRKRMLIYGGTIIFLSLAVVATVFTVAPIVNGKPDISSTPALGFVAVAALCTFIFGFTSSWGPIFSIVMGEMFPNQIRGGAMSLASGADFLVNFLVVLFFPYLIAWSPAGTYWIYCAFGVLAVIFTARYLHETTGTQLEDVDKVVSQ</sequence>
<dbReference type="AlphaFoldDB" id="A0A508BM41"/>
<feature type="transmembrane region" description="Helical" evidence="8">
    <location>
        <begin position="67"/>
        <end position="88"/>
    </location>
</feature>
<evidence type="ECO:0000256" key="1">
    <source>
        <dbReference type="ARBA" id="ARBA00004651"/>
    </source>
</evidence>
<dbReference type="PROSITE" id="PS00217">
    <property type="entry name" value="SUGAR_TRANSPORT_2"/>
    <property type="match status" value="1"/>
</dbReference>
<keyword evidence="6" id="KW-0813">Transport</keyword>
<dbReference type="PROSITE" id="PS00216">
    <property type="entry name" value="SUGAR_TRANSPORT_1"/>
    <property type="match status" value="2"/>
</dbReference>
<dbReference type="NCBIfam" id="TIGR00879">
    <property type="entry name" value="SP"/>
    <property type="match status" value="1"/>
</dbReference>
<feature type="transmembrane region" description="Helical" evidence="8">
    <location>
        <begin position="29"/>
        <end position="47"/>
    </location>
</feature>
<name>A0A508BM41_9ACTO</name>
<feature type="domain" description="Major facilitator superfamily (MFS) profile" evidence="9">
    <location>
        <begin position="33"/>
        <end position="480"/>
    </location>
</feature>
<comment type="caution">
    <text evidence="10">The sequence shown here is derived from an EMBL/GenBank/DDBJ whole genome shotgun (WGS) entry which is preliminary data.</text>
</comment>
<feature type="transmembrane region" description="Helical" evidence="8">
    <location>
        <begin position="170"/>
        <end position="189"/>
    </location>
</feature>
<keyword evidence="4 8" id="KW-1133">Transmembrane helix</keyword>
<dbReference type="GO" id="GO:0005351">
    <property type="term" value="F:carbohydrate:proton symporter activity"/>
    <property type="evidence" value="ECO:0007669"/>
    <property type="project" value="TreeGrafter"/>
</dbReference>
<feature type="transmembrane region" description="Helical" evidence="8">
    <location>
        <begin position="351"/>
        <end position="376"/>
    </location>
</feature>
<feature type="transmembrane region" description="Helical" evidence="8">
    <location>
        <begin position="100"/>
        <end position="121"/>
    </location>
</feature>
<proteinExistence type="inferred from homology"/>
<dbReference type="InterPro" id="IPR050360">
    <property type="entry name" value="MFS_Sugar_Transporters"/>
</dbReference>
<dbReference type="PANTHER" id="PTHR48022">
    <property type="entry name" value="PLASTIDIC GLUCOSE TRANSPORTER 4"/>
    <property type="match status" value="1"/>
</dbReference>
<evidence type="ECO:0000256" key="8">
    <source>
        <dbReference type="SAM" id="Phobius"/>
    </source>
</evidence>
<evidence type="ECO:0000256" key="3">
    <source>
        <dbReference type="ARBA" id="ARBA00022692"/>
    </source>
</evidence>
<dbReference type="Proteomes" id="UP000317942">
    <property type="component" value="Unassembled WGS sequence"/>
</dbReference>
<dbReference type="GeneID" id="64211772"/>
<dbReference type="Pfam" id="PF00083">
    <property type="entry name" value="Sugar_tr"/>
    <property type="match status" value="1"/>
</dbReference>
<reference evidence="10 11" key="1">
    <citation type="submission" date="2019-06" db="EMBL/GenBank/DDBJ databases">
        <title>Draft genome sequence of Actinomyces oris CCUG 34288T.</title>
        <authorList>
            <person name="Salva-Serra F."/>
            <person name="Cardew S."/>
            <person name="Moore E."/>
        </authorList>
    </citation>
    <scope>NUCLEOTIDE SEQUENCE [LARGE SCALE GENOMIC DNA]</scope>
    <source>
        <strain evidence="10 11">CCUG 34288</strain>
    </source>
</reference>
<evidence type="ECO:0000256" key="7">
    <source>
        <dbReference type="SAM" id="MobiDB-lite"/>
    </source>
</evidence>
<comment type="similarity">
    <text evidence="2 6">Belongs to the major facilitator superfamily. Sugar transporter (TC 2.A.1.1) family.</text>
</comment>
<dbReference type="EMBL" id="VICC01000004">
    <property type="protein sequence ID" value="TQD61804.1"/>
    <property type="molecule type" value="Genomic_DNA"/>
</dbReference>
<feature type="transmembrane region" description="Helical" evidence="8">
    <location>
        <begin position="388"/>
        <end position="415"/>
    </location>
</feature>
<dbReference type="InterPro" id="IPR005828">
    <property type="entry name" value="MFS_sugar_transport-like"/>
</dbReference>
<feature type="transmembrane region" description="Helical" evidence="8">
    <location>
        <begin position="284"/>
        <end position="306"/>
    </location>
</feature>
<feature type="transmembrane region" description="Helical" evidence="8">
    <location>
        <begin position="427"/>
        <end position="452"/>
    </location>
</feature>
<dbReference type="Gene3D" id="1.20.1250.20">
    <property type="entry name" value="MFS general substrate transporter like domains"/>
    <property type="match status" value="1"/>
</dbReference>
<dbReference type="InterPro" id="IPR003663">
    <property type="entry name" value="Sugar/inositol_transpt"/>
</dbReference>
<feature type="region of interest" description="Disordered" evidence="7">
    <location>
        <begin position="1"/>
        <end position="21"/>
    </location>
</feature>
<dbReference type="SUPFAM" id="SSF103473">
    <property type="entry name" value="MFS general substrate transporter"/>
    <property type="match status" value="1"/>
</dbReference>
<evidence type="ECO:0000256" key="2">
    <source>
        <dbReference type="ARBA" id="ARBA00010992"/>
    </source>
</evidence>
<comment type="subcellular location">
    <subcellularLocation>
        <location evidence="1">Cell membrane</location>
        <topology evidence="1">Multi-pass membrane protein</topology>
    </subcellularLocation>
</comment>
<accession>A0A508BM41</accession>